<evidence type="ECO:0000313" key="13">
    <source>
        <dbReference type="EMBL" id="KSV17178.1"/>
    </source>
</evidence>
<protein>
    <recommendedName>
        <fullName evidence="10">Imidazole glycerol phosphate synthase subunit HisH</fullName>
        <ecNumber evidence="10">4.3.2.10</ecNumber>
    </recommendedName>
    <alternativeName>
        <fullName evidence="10">IGP synthase glutaminase subunit</fullName>
        <ecNumber evidence="10">3.5.1.2</ecNumber>
    </alternativeName>
    <alternativeName>
        <fullName evidence="10">IGP synthase subunit HisH</fullName>
    </alternativeName>
    <alternativeName>
        <fullName evidence="10">ImGP synthase subunit HisH</fullName>
        <shortName evidence="10">IGPS subunit HisH</shortName>
    </alternativeName>
</protein>
<dbReference type="UniPathway" id="UPA00031">
    <property type="reaction ID" value="UER00010"/>
</dbReference>
<name>A0A0V8M092_9CHLR</name>
<evidence type="ECO:0000256" key="7">
    <source>
        <dbReference type="ARBA" id="ARBA00023239"/>
    </source>
</evidence>
<evidence type="ECO:0000256" key="6">
    <source>
        <dbReference type="ARBA" id="ARBA00023102"/>
    </source>
</evidence>
<comment type="caution">
    <text evidence="13">The sequence shown here is derived from an EMBL/GenBank/DDBJ whole genome shotgun (WGS) entry which is preliminary data.</text>
</comment>
<dbReference type="PANTHER" id="PTHR42701">
    <property type="entry name" value="IMIDAZOLE GLYCEROL PHOSPHATE SYNTHASE SUBUNIT HISH"/>
    <property type="match status" value="1"/>
</dbReference>
<evidence type="ECO:0000256" key="4">
    <source>
        <dbReference type="ARBA" id="ARBA00022801"/>
    </source>
</evidence>
<reference evidence="13 14" key="1">
    <citation type="journal article" date="2015" name="Sci. Rep.">
        <title>A comparative genomics and reductive dehalogenase gene transcription study of two chloroethene-respiring bacteria, Dehalococcoides mccartyi strains MB and 11a.</title>
        <authorList>
            <person name="Low A."/>
            <person name="Shen Z."/>
            <person name="Cheng D."/>
            <person name="Rogers M.J."/>
            <person name="Lee P.K."/>
            <person name="He J."/>
        </authorList>
    </citation>
    <scope>NUCLEOTIDE SEQUENCE [LARGE SCALE GENOMIC DNA]</scope>
    <source>
        <strain evidence="13 14">MB</strain>
    </source>
</reference>
<dbReference type="PIRSF" id="PIRSF000495">
    <property type="entry name" value="Amidotransf_hisH"/>
    <property type="match status" value="1"/>
</dbReference>
<dbReference type="InterPro" id="IPR010139">
    <property type="entry name" value="Imidazole-glycPsynth_HisH"/>
</dbReference>
<dbReference type="CDD" id="cd01748">
    <property type="entry name" value="GATase1_IGP_Synthase"/>
    <property type="match status" value="1"/>
</dbReference>
<evidence type="ECO:0000313" key="14">
    <source>
        <dbReference type="Proteomes" id="UP000053577"/>
    </source>
</evidence>
<keyword evidence="3 10" id="KW-0028">Amino-acid biosynthesis</keyword>
<dbReference type="GO" id="GO:0004359">
    <property type="term" value="F:glutaminase activity"/>
    <property type="evidence" value="ECO:0007669"/>
    <property type="project" value="UniProtKB-EC"/>
</dbReference>
<comment type="catalytic activity">
    <reaction evidence="8 10">
        <text>5-[(5-phospho-1-deoxy-D-ribulos-1-ylimino)methylamino]-1-(5-phospho-beta-D-ribosyl)imidazole-4-carboxamide + L-glutamine = D-erythro-1-(imidazol-4-yl)glycerol 3-phosphate + 5-amino-1-(5-phospho-beta-D-ribosyl)imidazole-4-carboxamide + L-glutamate + H(+)</text>
        <dbReference type="Rhea" id="RHEA:24793"/>
        <dbReference type="ChEBI" id="CHEBI:15378"/>
        <dbReference type="ChEBI" id="CHEBI:29985"/>
        <dbReference type="ChEBI" id="CHEBI:58278"/>
        <dbReference type="ChEBI" id="CHEBI:58359"/>
        <dbReference type="ChEBI" id="CHEBI:58475"/>
        <dbReference type="ChEBI" id="CHEBI:58525"/>
        <dbReference type="EC" id="4.3.2.10"/>
    </reaction>
</comment>
<proteinExistence type="inferred from homology"/>
<comment type="subunit">
    <text evidence="2 10">Heterodimer of HisH and HisF.</text>
</comment>
<dbReference type="EC" id="4.3.2.10" evidence="10"/>
<dbReference type="PANTHER" id="PTHR42701:SF1">
    <property type="entry name" value="IMIDAZOLE GLYCEROL PHOSPHATE SYNTHASE SUBUNIT HISH"/>
    <property type="match status" value="1"/>
</dbReference>
<comment type="pathway">
    <text evidence="1 10">Amino-acid biosynthesis; L-histidine biosynthesis; L-histidine from 5-phospho-alpha-D-ribose 1-diphosphate: step 5/9.</text>
</comment>
<dbReference type="RefSeq" id="WP_058292633.1">
    <property type="nucleotide sequence ID" value="NZ_JGYD01000025.1"/>
</dbReference>
<comment type="catalytic activity">
    <reaction evidence="9 10">
        <text>L-glutamine + H2O = L-glutamate + NH4(+)</text>
        <dbReference type="Rhea" id="RHEA:15889"/>
        <dbReference type="ChEBI" id="CHEBI:15377"/>
        <dbReference type="ChEBI" id="CHEBI:28938"/>
        <dbReference type="ChEBI" id="CHEBI:29985"/>
        <dbReference type="ChEBI" id="CHEBI:58359"/>
        <dbReference type="EC" id="3.5.1.2"/>
    </reaction>
</comment>
<evidence type="ECO:0000256" key="2">
    <source>
        <dbReference type="ARBA" id="ARBA00011152"/>
    </source>
</evidence>
<evidence type="ECO:0000256" key="3">
    <source>
        <dbReference type="ARBA" id="ARBA00022605"/>
    </source>
</evidence>
<keyword evidence="5 10" id="KW-0315">Glutamine amidotransferase</keyword>
<keyword evidence="10" id="KW-0963">Cytoplasm</keyword>
<accession>A0A0V8M092</accession>
<sequence>MIALVDYGGGNLKSVANAIHVLGYEFKLTSSPEEILSAEAVILPGVGAAADTMAGLQSKGLDKAIKELVERDIPLLAICVGMQVLFDYTAEDDNTKCLGILKGDVKRLPEGLKIPQMGWNQLKQRVSHPIFEGIPDGTDFYFVHSYYASPADPGIIGATTDYGVDFCSLVISKRLIATQFHPEKSGSYGLKLYQNFFKMALGDKK</sequence>
<dbReference type="GO" id="GO:0000105">
    <property type="term" value="P:L-histidine biosynthetic process"/>
    <property type="evidence" value="ECO:0007669"/>
    <property type="project" value="UniProtKB-UniRule"/>
</dbReference>
<dbReference type="AlphaFoldDB" id="A0A0V8M092"/>
<dbReference type="SUPFAM" id="SSF52317">
    <property type="entry name" value="Class I glutamine amidotransferase-like"/>
    <property type="match status" value="1"/>
</dbReference>
<keyword evidence="4 10" id="KW-0378">Hydrolase</keyword>
<dbReference type="PROSITE" id="PS51273">
    <property type="entry name" value="GATASE_TYPE_1"/>
    <property type="match status" value="1"/>
</dbReference>
<dbReference type="GO" id="GO:0016829">
    <property type="term" value="F:lyase activity"/>
    <property type="evidence" value="ECO:0007669"/>
    <property type="project" value="UniProtKB-KW"/>
</dbReference>
<feature type="active site" evidence="10 11">
    <location>
        <position position="181"/>
    </location>
</feature>
<dbReference type="InterPro" id="IPR029062">
    <property type="entry name" value="Class_I_gatase-like"/>
</dbReference>
<dbReference type="EC" id="3.5.1.2" evidence="10"/>
<dbReference type="Gene3D" id="3.40.50.880">
    <property type="match status" value="1"/>
</dbReference>
<dbReference type="OrthoDB" id="9807137at2"/>
<evidence type="ECO:0000256" key="10">
    <source>
        <dbReference type="HAMAP-Rule" id="MF_00278"/>
    </source>
</evidence>
<dbReference type="EMBL" id="JGYD01000025">
    <property type="protein sequence ID" value="KSV17178.1"/>
    <property type="molecule type" value="Genomic_DNA"/>
</dbReference>
<feature type="domain" description="Glutamine amidotransferase" evidence="12">
    <location>
        <begin position="4"/>
        <end position="198"/>
    </location>
</feature>
<evidence type="ECO:0000259" key="12">
    <source>
        <dbReference type="Pfam" id="PF00117"/>
    </source>
</evidence>
<evidence type="ECO:0000256" key="5">
    <source>
        <dbReference type="ARBA" id="ARBA00022962"/>
    </source>
</evidence>
<keyword evidence="7 10" id="KW-0456">Lyase</keyword>
<dbReference type="InterPro" id="IPR017926">
    <property type="entry name" value="GATASE"/>
</dbReference>
<dbReference type="NCBIfam" id="TIGR01855">
    <property type="entry name" value="IMP_synth_hisH"/>
    <property type="match status" value="1"/>
</dbReference>
<dbReference type="GO" id="GO:0005737">
    <property type="term" value="C:cytoplasm"/>
    <property type="evidence" value="ECO:0007669"/>
    <property type="project" value="UniProtKB-SubCell"/>
</dbReference>
<dbReference type="Pfam" id="PF00117">
    <property type="entry name" value="GATase"/>
    <property type="match status" value="1"/>
</dbReference>
<gene>
    <name evidence="10" type="primary">hisH</name>
    <name evidence="13" type="ORF">DA01_07065</name>
</gene>
<evidence type="ECO:0000256" key="11">
    <source>
        <dbReference type="PIRSR" id="PIRSR000495-1"/>
    </source>
</evidence>
<dbReference type="Proteomes" id="UP000053577">
    <property type="component" value="Unassembled WGS sequence"/>
</dbReference>
<evidence type="ECO:0000256" key="8">
    <source>
        <dbReference type="ARBA" id="ARBA00047838"/>
    </source>
</evidence>
<keyword evidence="6 10" id="KW-0368">Histidine biosynthesis</keyword>
<organism evidence="13 14">
    <name type="scientific">Dehalococcoides mccartyi</name>
    <dbReference type="NCBI Taxonomy" id="61435"/>
    <lineage>
        <taxon>Bacteria</taxon>
        <taxon>Bacillati</taxon>
        <taxon>Chloroflexota</taxon>
        <taxon>Dehalococcoidia</taxon>
        <taxon>Dehalococcoidales</taxon>
        <taxon>Dehalococcoidaceae</taxon>
        <taxon>Dehalococcoides</taxon>
    </lineage>
</organism>
<comment type="function">
    <text evidence="10">IGPS catalyzes the conversion of PRFAR and glutamine to IGP, AICAR and glutamate. The HisH subunit catalyzes the hydrolysis of glutamine to glutamate and ammonia as part of the synthesis of IGP and AICAR. The resulting ammonia molecule is channeled to the active site of HisF.</text>
</comment>
<dbReference type="GO" id="GO:0000107">
    <property type="term" value="F:imidazoleglycerol-phosphate synthase activity"/>
    <property type="evidence" value="ECO:0007669"/>
    <property type="project" value="UniProtKB-UniRule"/>
</dbReference>
<feature type="active site" description="Nucleophile" evidence="10 11">
    <location>
        <position position="79"/>
    </location>
</feature>
<evidence type="ECO:0000256" key="9">
    <source>
        <dbReference type="ARBA" id="ARBA00049534"/>
    </source>
</evidence>
<comment type="subcellular location">
    <subcellularLocation>
        <location evidence="10">Cytoplasm</location>
    </subcellularLocation>
</comment>
<dbReference type="HAMAP" id="MF_00278">
    <property type="entry name" value="HisH"/>
    <property type="match status" value="1"/>
</dbReference>
<evidence type="ECO:0000256" key="1">
    <source>
        <dbReference type="ARBA" id="ARBA00005091"/>
    </source>
</evidence>
<feature type="active site" evidence="10 11">
    <location>
        <position position="183"/>
    </location>
</feature>
<dbReference type="PATRIC" id="fig|61435.5.peg.1390"/>